<reference evidence="2" key="1">
    <citation type="submission" date="2017-06" db="EMBL/GenBank/DDBJ databases">
        <authorList>
            <person name="Rastogi G."/>
            <person name="Vaishampayan P."/>
            <person name="Seuylemezian A."/>
        </authorList>
    </citation>
    <scope>NUCLEOTIDE SEQUENCE [LARGE SCALE GENOMIC DNA]</scope>
    <source>
        <strain evidence="2">PI11</strain>
    </source>
</reference>
<sequence>MTGIALATEDYLSEIVCLRLLKELEGKLTPQLLLRKGGSGYLKSNIRKWCELSNTLPVLILTDLDNTKCPLLLIQSWLEKDKKPDNLLIRVAVREIESWLIADHEAIQDFLNSKERLSVKPDEIQDPKQYLLNLAKKAPRQIRDDLVQVNKGSIRQGLGYNNLLAKFVTETWDPERAAARSPSLAKARMRLSDLSSKL</sequence>
<accession>A0A2G5FHZ5</accession>
<dbReference type="EMBL" id="NIQU01000006">
    <property type="protein sequence ID" value="PIA67571.1"/>
    <property type="molecule type" value="Genomic_DNA"/>
</dbReference>
<name>A0A2G5FHZ5_9PSED</name>
<dbReference type="AlphaFoldDB" id="A0A2G5FHZ5"/>
<dbReference type="Pfam" id="PF14103">
    <property type="entry name" value="DUF4276"/>
    <property type="match status" value="1"/>
</dbReference>
<dbReference type="InterPro" id="IPR025455">
    <property type="entry name" value="DUF4276"/>
</dbReference>
<evidence type="ECO:0000313" key="2">
    <source>
        <dbReference type="Proteomes" id="UP000229504"/>
    </source>
</evidence>
<organism evidence="1 2">
    <name type="scientific">Pseudomonas sediminis</name>
    <dbReference type="NCBI Taxonomy" id="1691904"/>
    <lineage>
        <taxon>Bacteria</taxon>
        <taxon>Pseudomonadati</taxon>
        <taxon>Pseudomonadota</taxon>
        <taxon>Gammaproteobacteria</taxon>
        <taxon>Pseudomonadales</taxon>
        <taxon>Pseudomonadaceae</taxon>
        <taxon>Pseudomonas</taxon>
    </lineage>
</organism>
<gene>
    <name evidence="1" type="ORF">CDO35_15230</name>
</gene>
<proteinExistence type="predicted"/>
<dbReference type="Proteomes" id="UP000229504">
    <property type="component" value="Unassembled WGS sequence"/>
</dbReference>
<evidence type="ECO:0008006" key="3">
    <source>
        <dbReference type="Google" id="ProtNLM"/>
    </source>
</evidence>
<dbReference type="RefSeq" id="WP_099525554.1">
    <property type="nucleotide sequence ID" value="NZ_NIQU01000006.1"/>
</dbReference>
<evidence type="ECO:0000313" key="1">
    <source>
        <dbReference type="EMBL" id="PIA67571.1"/>
    </source>
</evidence>
<comment type="caution">
    <text evidence="1">The sequence shown here is derived from an EMBL/GenBank/DDBJ whole genome shotgun (WGS) entry which is preliminary data.</text>
</comment>
<protein>
    <recommendedName>
        <fullName evidence="3">DUF4276 family protein</fullName>
    </recommendedName>
</protein>